<accession>A0A016V0U7</accession>
<name>A0A016V0U7_9BILA</name>
<evidence type="ECO:0000313" key="1">
    <source>
        <dbReference type="EMBL" id="EYC20622.1"/>
    </source>
</evidence>
<organism evidence="1 2">
    <name type="scientific">Ancylostoma ceylanicum</name>
    <dbReference type="NCBI Taxonomy" id="53326"/>
    <lineage>
        <taxon>Eukaryota</taxon>
        <taxon>Metazoa</taxon>
        <taxon>Ecdysozoa</taxon>
        <taxon>Nematoda</taxon>
        <taxon>Chromadorea</taxon>
        <taxon>Rhabditida</taxon>
        <taxon>Rhabditina</taxon>
        <taxon>Rhabditomorpha</taxon>
        <taxon>Strongyloidea</taxon>
        <taxon>Ancylostomatidae</taxon>
        <taxon>Ancylostomatinae</taxon>
        <taxon>Ancylostoma</taxon>
    </lineage>
</organism>
<dbReference type="AlphaFoldDB" id="A0A016V0U7"/>
<comment type="caution">
    <text evidence="1">The sequence shown here is derived from an EMBL/GenBank/DDBJ whole genome shotgun (WGS) entry which is preliminary data.</text>
</comment>
<gene>
    <name evidence="1" type="primary">Acey_s0021.g321</name>
    <name evidence="1" type="ORF">Y032_0021g321</name>
</gene>
<dbReference type="EMBL" id="JARK01001357">
    <property type="protein sequence ID" value="EYC20622.1"/>
    <property type="molecule type" value="Genomic_DNA"/>
</dbReference>
<proteinExistence type="predicted"/>
<dbReference type="Proteomes" id="UP000024635">
    <property type="component" value="Unassembled WGS sequence"/>
</dbReference>
<evidence type="ECO:0000313" key="2">
    <source>
        <dbReference type="Proteomes" id="UP000024635"/>
    </source>
</evidence>
<protein>
    <submittedName>
        <fullName evidence="1">Uncharacterized protein</fullName>
    </submittedName>
</protein>
<keyword evidence="2" id="KW-1185">Reference proteome</keyword>
<reference evidence="2" key="1">
    <citation type="journal article" date="2015" name="Nat. Genet.">
        <title>The genome and transcriptome of the zoonotic hookworm Ancylostoma ceylanicum identify infection-specific gene families.</title>
        <authorList>
            <person name="Schwarz E.M."/>
            <person name="Hu Y."/>
            <person name="Antoshechkin I."/>
            <person name="Miller M.M."/>
            <person name="Sternberg P.W."/>
            <person name="Aroian R.V."/>
        </authorList>
    </citation>
    <scope>NUCLEOTIDE SEQUENCE</scope>
    <source>
        <strain evidence="2">HY135</strain>
    </source>
</reference>
<sequence>MRVAVKAVVAYVISYFDLCIIVCSHLQCYEHITPFSCYISCLSLFFLRGTQHLVVASNGAAYIGGVRVVTLIGKDTRCPRHFEICLVM</sequence>